<dbReference type="GO" id="GO:0031177">
    <property type="term" value="F:phosphopantetheine binding"/>
    <property type="evidence" value="ECO:0007669"/>
    <property type="project" value="InterPro"/>
</dbReference>
<feature type="domain" description="PKS/mFAS DH" evidence="14">
    <location>
        <begin position="941"/>
        <end position="1215"/>
    </location>
</feature>
<dbReference type="InterPro" id="IPR020841">
    <property type="entry name" value="PKS_Beta-ketoAc_synthase_dom"/>
</dbReference>
<dbReference type="InterPro" id="IPR018201">
    <property type="entry name" value="Ketoacyl_synth_AS"/>
</dbReference>
<dbReference type="InterPro" id="IPR036291">
    <property type="entry name" value="NAD(P)-bd_dom_sf"/>
</dbReference>
<dbReference type="InterPro" id="IPR016036">
    <property type="entry name" value="Malonyl_transacylase_ACP-bd"/>
</dbReference>
<dbReference type="SUPFAM" id="SSF52151">
    <property type="entry name" value="FabD/lysophospholipase-like"/>
    <property type="match status" value="1"/>
</dbReference>
<dbReference type="InterPro" id="IPR011032">
    <property type="entry name" value="GroES-like_sf"/>
</dbReference>
<dbReference type="PROSITE" id="PS52004">
    <property type="entry name" value="KS3_2"/>
    <property type="match status" value="1"/>
</dbReference>
<dbReference type="InterPro" id="IPR057326">
    <property type="entry name" value="KR_dom"/>
</dbReference>
<dbReference type="Gene3D" id="3.40.47.10">
    <property type="match status" value="1"/>
</dbReference>
<dbReference type="InterPro" id="IPR049551">
    <property type="entry name" value="PKS_DH_C"/>
</dbReference>
<dbReference type="SUPFAM" id="SSF47336">
    <property type="entry name" value="ACP-like"/>
    <property type="match status" value="1"/>
</dbReference>
<dbReference type="Gene3D" id="3.10.129.110">
    <property type="entry name" value="Polyketide synthase dehydratase"/>
    <property type="match status" value="1"/>
</dbReference>
<dbReference type="SUPFAM" id="SSF53901">
    <property type="entry name" value="Thiolase-like"/>
    <property type="match status" value="1"/>
</dbReference>
<dbReference type="GO" id="GO:0071766">
    <property type="term" value="P:Actinobacterium-type cell wall biogenesis"/>
    <property type="evidence" value="ECO:0007669"/>
    <property type="project" value="UniProtKB-ARBA"/>
</dbReference>
<dbReference type="Gene3D" id="1.10.1200.10">
    <property type="entry name" value="ACP-like"/>
    <property type="match status" value="1"/>
</dbReference>
<dbReference type="HOGENOM" id="CLU_000022_35_2_11"/>
<organism evidence="15 16">
    <name type="scientific">Mycobacterium bovis (strain BCG / Pasteur 1173P2)</name>
    <dbReference type="NCBI Taxonomy" id="410289"/>
    <lineage>
        <taxon>Bacteria</taxon>
        <taxon>Bacillati</taxon>
        <taxon>Actinomycetota</taxon>
        <taxon>Actinomycetes</taxon>
        <taxon>Mycobacteriales</taxon>
        <taxon>Mycobacteriaceae</taxon>
        <taxon>Mycobacterium</taxon>
        <taxon>Mycobacterium tuberculosis complex</taxon>
    </lineage>
</organism>
<dbReference type="CDD" id="cd08956">
    <property type="entry name" value="KR_3_FAS_SDR_x"/>
    <property type="match status" value="1"/>
</dbReference>
<dbReference type="InterPro" id="IPR036736">
    <property type="entry name" value="ACP-like_sf"/>
</dbReference>
<dbReference type="InterPro" id="IPR013968">
    <property type="entry name" value="PKS_KR"/>
</dbReference>
<keyword evidence="6" id="KW-0276">Fatty acid metabolism</keyword>
<feature type="compositionally biased region" description="Polar residues" evidence="11">
    <location>
        <begin position="2084"/>
        <end position="2100"/>
    </location>
</feature>
<dbReference type="KEGG" id="mbb:BCG_2968c"/>
<dbReference type="InterPro" id="IPR042104">
    <property type="entry name" value="PKS_dehydratase_sf"/>
</dbReference>
<dbReference type="InterPro" id="IPR014030">
    <property type="entry name" value="Ketoacyl_synth_N"/>
</dbReference>
<dbReference type="FunFam" id="3.40.50.720:FF:000381">
    <property type="entry name" value="Probable polyketide synthase pks17"/>
    <property type="match status" value="1"/>
</dbReference>
<dbReference type="Gene3D" id="3.90.180.10">
    <property type="entry name" value="Medium-chain alcohol dehydrogenases, catalytic domain"/>
    <property type="match status" value="1"/>
</dbReference>
<dbReference type="CDD" id="cd05195">
    <property type="entry name" value="enoyl_red"/>
    <property type="match status" value="1"/>
</dbReference>
<dbReference type="PROSITE" id="PS00606">
    <property type="entry name" value="KS3_1"/>
    <property type="match status" value="1"/>
</dbReference>
<keyword evidence="5" id="KW-0808">Transferase</keyword>
<dbReference type="Pfam" id="PF08240">
    <property type="entry name" value="ADH_N"/>
    <property type="match status" value="1"/>
</dbReference>
<dbReference type="FunFam" id="3.40.366.10:FF:000002">
    <property type="entry name" value="Probable polyketide synthase 2"/>
    <property type="match status" value="1"/>
</dbReference>
<evidence type="ECO:0000256" key="3">
    <source>
        <dbReference type="ARBA" id="ARBA00022450"/>
    </source>
</evidence>
<comment type="cofactor">
    <cofactor evidence="1">
        <name>pantetheine 4'-phosphate</name>
        <dbReference type="ChEBI" id="CHEBI:47942"/>
    </cofactor>
</comment>
<keyword evidence="3" id="KW-0596">Phosphopantetheine</keyword>
<dbReference type="PANTHER" id="PTHR43775">
    <property type="entry name" value="FATTY ACID SYNTHASE"/>
    <property type="match status" value="1"/>
</dbReference>
<evidence type="ECO:0000256" key="9">
    <source>
        <dbReference type="ARBA" id="ARBA00023315"/>
    </source>
</evidence>
<comment type="pathway">
    <text evidence="2">Lipid metabolism; fatty acid biosynthesis.</text>
</comment>
<dbReference type="Pfam" id="PF13602">
    <property type="entry name" value="ADH_zinc_N_2"/>
    <property type="match status" value="1"/>
</dbReference>
<evidence type="ECO:0000256" key="5">
    <source>
        <dbReference type="ARBA" id="ARBA00022679"/>
    </source>
</evidence>
<evidence type="ECO:0000313" key="15">
    <source>
        <dbReference type="EMBL" id="CAL72957.1"/>
    </source>
</evidence>
<feature type="active site" description="Proton acceptor; for dehydratase activity" evidence="10">
    <location>
        <position position="973"/>
    </location>
</feature>
<dbReference type="GO" id="GO:0016491">
    <property type="term" value="F:oxidoreductase activity"/>
    <property type="evidence" value="ECO:0007669"/>
    <property type="project" value="InterPro"/>
</dbReference>
<keyword evidence="9" id="KW-0012">Acyltransferase</keyword>
<evidence type="ECO:0000256" key="1">
    <source>
        <dbReference type="ARBA" id="ARBA00001957"/>
    </source>
</evidence>
<dbReference type="SMART" id="SM00829">
    <property type="entry name" value="PKS_ER"/>
    <property type="match status" value="1"/>
</dbReference>
<evidence type="ECO:0000259" key="14">
    <source>
        <dbReference type="PROSITE" id="PS52019"/>
    </source>
</evidence>
<dbReference type="Pfam" id="PF00550">
    <property type="entry name" value="PP-binding"/>
    <property type="match status" value="1"/>
</dbReference>
<dbReference type="PROSITE" id="PS50075">
    <property type="entry name" value="CARRIER"/>
    <property type="match status" value="1"/>
</dbReference>
<reference evidence="15 16" key="1">
    <citation type="journal article" date="2007" name="Proc. Natl. Acad. Sci. U.S.A.">
        <title>Genome plasticity of BCG and impact on vaccine efficacy.</title>
        <authorList>
            <person name="Brosch R."/>
            <person name="Gordon S.V."/>
            <person name="Garnier T."/>
            <person name="Eiglmeier K."/>
            <person name="Frigui W."/>
            <person name="Valenti P."/>
            <person name="Dos Santos S."/>
            <person name="Duthoy S."/>
            <person name="Lacroix C."/>
            <person name="Garcia-Pelayo C."/>
            <person name="Inwald J.K."/>
            <person name="Golby P."/>
            <person name="Garcia J.N."/>
            <person name="Hewinson R.G."/>
            <person name="Behr M.A."/>
            <person name="Quail M.A."/>
            <person name="Churcher C."/>
            <person name="Barrell B.G."/>
            <person name="Parkhill J."/>
            <person name="Cole S.T."/>
        </authorList>
    </citation>
    <scope>NUCLEOTIDE SEQUENCE [LARGE SCALE GENOMIC DNA]</scope>
    <source>
        <strain evidence="16">BCG / Pasteur 1173P2</strain>
    </source>
</reference>
<feature type="active site" description="Proton donor; for dehydratase activity" evidence="10">
    <location>
        <position position="1136"/>
    </location>
</feature>
<dbReference type="InterPro" id="IPR049900">
    <property type="entry name" value="PKS_mFAS_DH"/>
</dbReference>
<dbReference type="CDD" id="cd00833">
    <property type="entry name" value="PKS"/>
    <property type="match status" value="1"/>
</dbReference>
<sequence length="2112" mass="218304">MIEEQRTMSVEGADQQSEKLFHYLKKVAVELDETRARLREYEQRATEPVAVVGIGCRFPGGVDGPDGLWDVVSAGRDVVSEFPTDRGWDVEGLYDPDPDAEGKTYTRWGAFLDDATGFDAGFFGIAPSEVLAMDPQQRLMLEVSWEALEHAGIDPLSLRGSATGVYTGIFAASYGNRDTGGLQGYGLTGTSISVASGRVSYVLGLQGPAVSVDTACSSSLVAIHWAMSSLRSGECDLALAGGVTVMGLPSIFVGFSRQRGLAADGRCKAFAAAADGTGWGEGAGVVVLERLSDARRLGHSVLAVVRGSAVNQDGASNGLTAPNGLAQQRVIQAALANAGLSAADVDVVEAHGTATTLGDPIEAQALLSTYGQGRPAEQPLWVGSIKSNMGHTQAAAGVAGVIKMVQAMRHGVMPATLHVDEPSPRVDWTSGAVSVLTEAREWSVDGRPRRAAVSSFGISGTNAHLILEEAPVPAPAEAPVEASESTGGPRPSMVPWVISARSAEALTAQAGRLMAHVQANPGLDPIDVGCSLASRSVFEHRAVVVGASREQLIAGLAGLAAGEPGAGVAVGQPGSVGKTVVVFPGQGAQRIGMGRELYGELPVFAQAFDAVADELDRHLRLPLRDVIWGADADLLDSTEFAQPALFAVEVASFAVLRDWGVLPDFVMGHSVGELAAAHAAGVLTLADAAMLVVARGRLMQALPAGGAMVAVAASEDEVEPLLGEGVGIAAINAPESVVISGAQAAANAIADRFAAQGRRVHQLAVSHAFHSPLMEPMLEEFARVAARVQAREPQLGLVSNVTGELAGPDFGSAQYWVDHVRRPVRFADSARHLQTLGATHFIEAGPGSGLTGSIEQSLAPAEAMVVSMLGKDRPELASALGAAGQVFTTGVPVQWSAVFAGSGGRRVQLPTYAFQRRRFWETPGADGPADAAGLGLGATEHALLGAVVERPDSDEVVLTGRLSLADQPWLADHVVNGVVLFPGAGFVELVIRAGDEVGCALIEELVLAAPLVMHPGVGVQVQVVVGAADESGHRAVSVYSRGDQSQGWLLNAEGMLGVAAAETPMDLSVWPPEGAESVDISDGYAQLAERGYAYGPAFQGLVAIWRRGSELFAEVVAPGEAGVAVDRMGMHPAVLDAVLHALGLAVEKTQASTETRLPFCWRGVSLHAGGAGRVRARFASAGADAISVDVCDATGLPVLTVRSLVTRPITAEQLRAAVTAAGGASDQGPLEVVWSPISVVSGGANGSAPPAPVSWADFCAGSDGDASVVVWELESAGGQASSVVGSVYAATHTALEVLQSWLGADRAATLVVLTHGGVGLAGEDISDLAAAAVWGMARSAQAENPGRIVLIDTDAAVDASVLAGVGEPQLLVRGGTVHAPRLSPAPALLALPAAESAWRLAAGGGGTLEDLVIQPCPEVQAPLQAGQVRVAVAAVGVNFRDVVAALGMYPGQAPPLGAEGAGVVLETGPEVTDLAVGDAVMGFLGGAGPLAVVDQQLVTRVPQGWSFAQAAAVPVVFLTAWYGLADLAEIKAGESVLIHAGTGGVGMAAVQLARQWGVEVFVTASRGKWDTLRAMGFDDDHIGDSRTCEFEEKFLAVTEGRGVDVVLDSLAGEFVDASLRLLVRGGRFLEMGKTDIRDAQEIAANYPGVQYRAFDLSEAGPARMQEMLAEVRELFDTRELHRLPVTTWDVRCAPAAFRFMSQARHIGKVVLTMPSALADRLADGTVVITGATGAVGGVLARHLVGAYGVRHLVLASRRGDRAEGAAELAADLTEAGAKGQVVACDVADRAAVAGLFAQLSREYPPVRGVIHAAGVLDDAVITSLTPDRIDTVLRAKVDAAWNLHQATSDLDLSMFVLCSSIAATVGSPGQGNYSAANAFLDGLAAHRQAAGLAGISLAWGLWEQPGGMTAHLSSRDLARMSRSGLAPMSPAEAVELFDAALAIDHPLAVATLLDRAALDARAQAGALPALFSGLARRPRRRQIDDTGDATSSKSALAQRLHGLAADEQLELLVGLVCLQAAAVLGRPSAEDVDPDTEFGDLGFDSLTAVELRNRLKTATGLTLPPTVIFDHPTPTAVAEYVAQQMSGSRPTESGDPTSQVVEPAAAEVSVHA</sequence>
<dbReference type="InterPro" id="IPR001227">
    <property type="entry name" value="Ac_transferase_dom_sf"/>
</dbReference>
<dbReference type="EMBL" id="AM408590">
    <property type="protein sequence ID" value="CAL72957.1"/>
    <property type="molecule type" value="Genomic_DNA"/>
</dbReference>
<dbReference type="PANTHER" id="PTHR43775:SF51">
    <property type="entry name" value="INACTIVE PHENOLPHTHIOCEROL SYNTHESIS POLYKETIDE SYNTHASE TYPE I PKS1-RELATED"/>
    <property type="match status" value="1"/>
</dbReference>
<dbReference type="SMART" id="SM00827">
    <property type="entry name" value="PKS_AT"/>
    <property type="match status" value="1"/>
</dbReference>
<evidence type="ECO:0000259" key="12">
    <source>
        <dbReference type="PROSITE" id="PS50075"/>
    </source>
</evidence>
<dbReference type="SMART" id="SM00825">
    <property type="entry name" value="PKS_KS"/>
    <property type="match status" value="1"/>
</dbReference>
<dbReference type="GO" id="GO:0004312">
    <property type="term" value="F:fatty acid synthase activity"/>
    <property type="evidence" value="ECO:0007669"/>
    <property type="project" value="TreeGrafter"/>
</dbReference>
<evidence type="ECO:0000313" key="16">
    <source>
        <dbReference type="Proteomes" id="UP000001472"/>
    </source>
</evidence>
<dbReference type="InterPro" id="IPR049552">
    <property type="entry name" value="PKS_DH_N"/>
</dbReference>
<dbReference type="SUPFAM" id="SSF101173">
    <property type="entry name" value="Docking domain B of the erythromycin polyketide synthase (DEBS)"/>
    <property type="match status" value="1"/>
</dbReference>
<feature type="domain" description="Ketosynthase family 3 (KS3)" evidence="13">
    <location>
        <begin position="46"/>
        <end position="469"/>
    </location>
</feature>
<keyword evidence="8" id="KW-0511">Multifunctional enzyme</keyword>
<evidence type="ECO:0000256" key="10">
    <source>
        <dbReference type="PROSITE-ProRule" id="PRU01363"/>
    </source>
</evidence>
<dbReference type="Gene3D" id="3.40.50.11460">
    <property type="match status" value="1"/>
</dbReference>
<dbReference type="InterPro" id="IPR014031">
    <property type="entry name" value="Ketoacyl_synth_C"/>
</dbReference>
<protein>
    <submittedName>
        <fullName evidence="15">Probable polyketide synthase pks1</fullName>
    </submittedName>
</protein>
<keyword evidence="4" id="KW-0597">Phosphoprotein</keyword>
<dbReference type="PROSITE" id="PS52019">
    <property type="entry name" value="PKS_MFAS_DH"/>
    <property type="match status" value="1"/>
</dbReference>
<dbReference type="InterPro" id="IPR016039">
    <property type="entry name" value="Thiolase-like"/>
</dbReference>
<dbReference type="Pfam" id="PF21089">
    <property type="entry name" value="PKS_DH_N"/>
    <property type="match status" value="1"/>
</dbReference>
<dbReference type="Pfam" id="PF00698">
    <property type="entry name" value="Acyl_transf_1"/>
    <property type="match status" value="1"/>
</dbReference>
<dbReference type="InterPro" id="IPR020843">
    <property type="entry name" value="ER"/>
</dbReference>
<evidence type="ECO:0000256" key="4">
    <source>
        <dbReference type="ARBA" id="ARBA00022553"/>
    </source>
</evidence>
<dbReference type="InterPro" id="IPR036299">
    <property type="entry name" value="Polyketide_synth_docking_sf"/>
</dbReference>
<name>A0A0H3M8C2_MYCBP</name>
<dbReference type="Pfam" id="PF14765">
    <property type="entry name" value="PS-DH"/>
    <property type="match status" value="1"/>
</dbReference>
<dbReference type="Gene3D" id="3.40.366.10">
    <property type="entry name" value="Malonyl-Coenzyme A Acyl Carrier Protein, domain 2"/>
    <property type="match status" value="1"/>
</dbReference>
<dbReference type="InterPro" id="IPR013154">
    <property type="entry name" value="ADH-like_N"/>
</dbReference>
<gene>
    <name evidence="15" type="primary">pks1</name>
    <name evidence="15" type="ordered locus">BCG_2968c</name>
</gene>
<dbReference type="SMR" id="A0A0H3M8C2"/>
<dbReference type="InterPro" id="IPR014043">
    <property type="entry name" value="Acyl_transferase_dom"/>
</dbReference>
<dbReference type="Pfam" id="PF22953">
    <property type="entry name" value="SpnB_Rossmann"/>
    <property type="match status" value="1"/>
</dbReference>
<proteinExistence type="predicted"/>
<dbReference type="SUPFAM" id="SSF51735">
    <property type="entry name" value="NAD(P)-binding Rossmann-fold domains"/>
    <property type="match status" value="3"/>
</dbReference>
<dbReference type="InterPro" id="IPR020807">
    <property type="entry name" value="PKS_DH"/>
</dbReference>
<dbReference type="InterPro" id="IPR020806">
    <property type="entry name" value="PKS_PP-bd"/>
</dbReference>
<dbReference type="Pfam" id="PF00109">
    <property type="entry name" value="ketoacyl-synt"/>
    <property type="match status" value="1"/>
</dbReference>
<dbReference type="SMART" id="SM00822">
    <property type="entry name" value="PKS_KR"/>
    <property type="match status" value="1"/>
</dbReference>
<evidence type="ECO:0000256" key="11">
    <source>
        <dbReference type="SAM" id="MobiDB-lite"/>
    </source>
</evidence>
<dbReference type="InterPro" id="IPR032821">
    <property type="entry name" value="PKS_assoc"/>
</dbReference>
<dbReference type="SUPFAM" id="SSF50129">
    <property type="entry name" value="GroES-like"/>
    <property type="match status" value="1"/>
</dbReference>
<dbReference type="FunFam" id="3.40.47.10:FF:000019">
    <property type="entry name" value="Polyketide synthase type I"/>
    <property type="match status" value="1"/>
</dbReference>
<dbReference type="SMART" id="SM00823">
    <property type="entry name" value="PKS_PP"/>
    <property type="match status" value="1"/>
</dbReference>
<evidence type="ECO:0000256" key="8">
    <source>
        <dbReference type="ARBA" id="ARBA00023268"/>
    </source>
</evidence>
<dbReference type="SMART" id="SM00826">
    <property type="entry name" value="PKS_DH"/>
    <property type="match status" value="1"/>
</dbReference>
<dbReference type="FunFam" id="1.10.1200.10:FF:000007">
    <property type="entry name" value="Probable polyketide synthase pks17"/>
    <property type="match status" value="1"/>
</dbReference>
<dbReference type="FunFam" id="3.40.50.720:FF:000209">
    <property type="entry name" value="Polyketide synthase Pks12"/>
    <property type="match status" value="1"/>
</dbReference>
<dbReference type="GO" id="GO:0004315">
    <property type="term" value="F:3-oxoacyl-[acyl-carrier-protein] synthase activity"/>
    <property type="evidence" value="ECO:0007669"/>
    <property type="project" value="InterPro"/>
</dbReference>
<feature type="domain" description="Carrier" evidence="12">
    <location>
        <begin position="2010"/>
        <end position="2085"/>
    </location>
</feature>
<dbReference type="Pfam" id="PF02801">
    <property type="entry name" value="Ketoacyl-synt_C"/>
    <property type="match status" value="1"/>
</dbReference>
<accession>A0A0H3M8C2</accession>
<dbReference type="InterPro" id="IPR016035">
    <property type="entry name" value="Acyl_Trfase/lysoPLipase"/>
</dbReference>
<dbReference type="Proteomes" id="UP000001472">
    <property type="component" value="Chromosome"/>
</dbReference>
<evidence type="ECO:0000256" key="2">
    <source>
        <dbReference type="ARBA" id="ARBA00005194"/>
    </source>
</evidence>
<feature type="region of interest" description="C-terminal hotdog fold" evidence="10">
    <location>
        <begin position="1075"/>
        <end position="1215"/>
    </location>
</feature>
<dbReference type="PROSITE" id="PS00012">
    <property type="entry name" value="PHOSPHOPANTETHEINE"/>
    <property type="match status" value="1"/>
</dbReference>
<dbReference type="InterPro" id="IPR050091">
    <property type="entry name" value="PKS_NRPS_Biosynth_Enz"/>
</dbReference>
<evidence type="ECO:0000259" key="13">
    <source>
        <dbReference type="PROSITE" id="PS52004"/>
    </source>
</evidence>
<dbReference type="InterPro" id="IPR006162">
    <property type="entry name" value="Ppantetheine_attach_site"/>
</dbReference>
<feature type="region of interest" description="Disordered" evidence="11">
    <location>
        <begin position="2084"/>
        <end position="2112"/>
    </location>
</feature>
<dbReference type="Gene3D" id="3.30.70.3290">
    <property type="match status" value="1"/>
</dbReference>
<dbReference type="FunFam" id="3.90.180.10:FF:000032">
    <property type="entry name" value="Probable polyketide synthase pks1"/>
    <property type="match status" value="1"/>
</dbReference>
<dbReference type="Pfam" id="PF08659">
    <property type="entry name" value="KR"/>
    <property type="match status" value="1"/>
</dbReference>
<dbReference type="InterPro" id="IPR055123">
    <property type="entry name" value="SpnB-like_Rossmann"/>
</dbReference>
<dbReference type="FunFam" id="3.40.50.11460:FF:000001">
    <property type="entry name" value="Probable polyketide synthase pks1"/>
    <property type="match status" value="1"/>
</dbReference>
<dbReference type="Pfam" id="PF16197">
    <property type="entry name" value="KAsynt_C_assoc"/>
    <property type="match status" value="1"/>
</dbReference>
<dbReference type="FunFam" id="3.10.129.110:FF:000003">
    <property type="entry name" value="Probable polyketide synthase pks1"/>
    <property type="match status" value="1"/>
</dbReference>
<keyword evidence="7" id="KW-0443">Lipid metabolism</keyword>
<dbReference type="SMART" id="SM01294">
    <property type="entry name" value="PKS_PP_betabranch"/>
    <property type="match status" value="1"/>
</dbReference>
<evidence type="ECO:0000256" key="6">
    <source>
        <dbReference type="ARBA" id="ARBA00022832"/>
    </source>
</evidence>
<dbReference type="SUPFAM" id="SSF55048">
    <property type="entry name" value="Probable ACP-binding domain of malonyl-CoA ACP transacylase"/>
    <property type="match status" value="1"/>
</dbReference>
<dbReference type="GO" id="GO:0006633">
    <property type="term" value="P:fatty acid biosynthetic process"/>
    <property type="evidence" value="ECO:0007669"/>
    <property type="project" value="InterPro"/>
</dbReference>
<dbReference type="Gene3D" id="3.40.50.720">
    <property type="entry name" value="NAD(P)-binding Rossmann-like Domain"/>
    <property type="match status" value="1"/>
</dbReference>
<feature type="region of interest" description="N-terminal hotdog fold" evidence="10">
    <location>
        <begin position="941"/>
        <end position="1063"/>
    </location>
</feature>
<dbReference type="InterPro" id="IPR009081">
    <property type="entry name" value="PP-bd_ACP"/>
</dbReference>
<evidence type="ECO:0000256" key="7">
    <source>
        <dbReference type="ARBA" id="ARBA00023098"/>
    </source>
</evidence>